<organism evidence="4 5">
    <name type="scientific">Tritrichomonas foetus</name>
    <dbReference type="NCBI Taxonomy" id="1144522"/>
    <lineage>
        <taxon>Eukaryota</taxon>
        <taxon>Metamonada</taxon>
        <taxon>Parabasalia</taxon>
        <taxon>Tritrichomonadida</taxon>
        <taxon>Tritrichomonadidae</taxon>
        <taxon>Tritrichomonas</taxon>
    </lineage>
</organism>
<dbReference type="RefSeq" id="XP_068347462.1">
    <property type="nucleotide sequence ID" value="XM_068495883.1"/>
</dbReference>
<feature type="domain" description="PCI" evidence="3">
    <location>
        <begin position="60"/>
        <end position="149"/>
    </location>
</feature>
<keyword evidence="2" id="KW-0736">Signalosome</keyword>
<dbReference type="InterPro" id="IPR045237">
    <property type="entry name" value="COPS7/eIF3m"/>
</dbReference>
<dbReference type="VEuPathDB" id="TrichDB:TRFO_11180"/>
<keyword evidence="5" id="KW-1185">Reference proteome</keyword>
<dbReference type="GO" id="GO:0008180">
    <property type="term" value="C:COP9 signalosome"/>
    <property type="evidence" value="ECO:0007669"/>
    <property type="project" value="UniProtKB-KW"/>
</dbReference>
<name>A0A1J4JA54_9EUKA</name>
<dbReference type="Proteomes" id="UP000179807">
    <property type="component" value="Unassembled WGS sequence"/>
</dbReference>
<dbReference type="OrthoDB" id="10265275at2759"/>
<gene>
    <name evidence="4" type="ORF">TRFO_11180</name>
</gene>
<evidence type="ECO:0000313" key="4">
    <source>
        <dbReference type="EMBL" id="OHS94325.1"/>
    </source>
</evidence>
<evidence type="ECO:0000313" key="5">
    <source>
        <dbReference type="Proteomes" id="UP000179807"/>
    </source>
</evidence>
<dbReference type="PANTHER" id="PTHR15350">
    <property type="entry name" value="COP9 SIGNALOSOME COMPLEX SUBUNIT 7/DENDRITIC CELL PROTEIN GA17"/>
    <property type="match status" value="1"/>
</dbReference>
<sequence>MSKPDIQAILNDRNIVFVDTYLEQFPKDSNEYKLLHVFSYGTWNDYLALEKSLPANLKIDVKSEAANKLKKLTLLTLFANQKKISFSTLLTELSIDNPDDLEDLVVDLLGMELIEAKIDESTKTIICTRACARCVPNDKEAIDNIIKKISGIRGRISEALKIASS</sequence>
<proteinExistence type="inferred from homology"/>
<comment type="similarity">
    <text evidence="1">Belongs to the CSN7/EIF3M family. CSN7 subfamily.</text>
</comment>
<dbReference type="InterPro" id="IPR000717">
    <property type="entry name" value="PCI_dom"/>
</dbReference>
<dbReference type="EMBL" id="MLAK01001326">
    <property type="protein sequence ID" value="OHS94325.1"/>
    <property type="molecule type" value="Genomic_DNA"/>
</dbReference>
<dbReference type="PANTHER" id="PTHR15350:SF5">
    <property type="entry name" value="COP9 SIGNALOSOME COMPLEX SUBUNIT 7"/>
    <property type="match status" value="1"/>
</dbReference>
<dbReference type="Pfam" id="PF01399">
    <property type="entry name" value="PCI"/>
    <property type="match status" value="1"/>
</dbReference>
<protein>
    <recommendedName>
        <fullName evidence="3">PCI domain-containing protein</fullName>
    </recommendedName>
</protein>
<comment type="caution">
    <text evidence="4">The sequence shown here is derived from an EMBL/GenBank/DDBJ whole genome shotgun (WGS) entry which is preliminary data.</text>
</comment>
<evidence type="ECO:0000256" key="2">
    <source>
        <dbReference type="ARBA" id="ARBA00022790"/>
    </source>
</evidence>
<dbReference type="SMART" id="SM00088">
    <property type="entry name" value="PINT"/>
    <property type="match status" value="1"/>
</dbReference>
<dbReference type="AlphaFoldDB" id="A0A1J4JA54"/>
<dbReference type="GeneID" id="94830587"/>
<accession>A0A1J4JA54</accession>
<reference evidence="4" key="1">
    <citation type="submission" date="2016-10" db="EMBL/GenBank/DDBJ databases">
        <authorList>
            <person name="Benchimol M."/>
            <person name="Almeida L.G."/>
            <person name="Vasconcelos A.T."/>
            <person name="Perreira-Neves A."/>
            <person name="Rosa I.A."/>
            <person name="Tasca T."/>
            <person name="Bogo M.R."/>
            <person name="de Souza W."/>
        </authorList>
    </citation>
    <scope>NUCLEOTIDE SEQUENCE [LARGE SCALE GENOMIC DNA]</scope>
    <source>
        <strain evidence="4">K</strain>
    </source>
</reference>
<evidence type="ECO:0000259" key="3">
    <source>
        <dbReference type="SMART" id="SM00088"/>
    </source>
</evidence>
<evidence type="ECO:0000256" key="1">
    <source>
        <dbReference type="ARBA" id="ARBA00008482"/>
    </source>
</evidence>